<gene>
    <name evidence="1" type="ORF">FSB78_03975</name>
</gene>
<dbReference type="Proteomes" id="UP000321250">
    <property type="component" value="Unassembled WGS sequence"/>
</dbReference>
<proteinExistence type="predicted"/>
<sequence>MTATDNDTGIELTAVTMGIDQFERERAMGDSLLDGEGLVPIYIGDDIVPPRAYAAWEDVFADLDTLAVRPDVTASDARGLFLTSMVKSVKTAARLFSGETMSYAEKVRDLVGAEAAPTAEVRVAELSEQLDRALTESGFVRGDLRQRVEAWEEARAIPSAQLESTFRELMVIAKARTATMIFDTGDYDMQLNPLRNVPFTARCGFVDKRMDLNVDNAFTRAALKHLVAHEVFPGHSTQLLYTRAEVDAGRSPADALLCTTNGVTGCVQEGIGDQAVELIDWIEDRDDEIHLALRSLKSAVQTTAAWRLMEEGEAAESVADYMRTVGCGQEAWVQGRLRMASHPFRGPFVPSYFAGNESVRRVRERVGTGDRTAFHAYLYGQVHSPESLEMFETQGSAA</sequence>
<dbReference type="AlphaFoldDB" id="A0A5C6UDU3"/>
<evidence type="ECO:0000313" key="1">
    <source>
        <dbReference type="EMBL" id="TXC70195.1"/>
    </source>
</evidence>
<evidence type="ECO:0008006" key="3">
    <source>
        <dbReference type="Google" id="ProtNLM"/>
    </source>
</evidence>
<dbReference type="OrthoDB" id="140419at2"/>
<protein>
    <recommendedName>
        <fullName evidence="3">DUF885 domain-containing protein</fullName>
    </recommendedName>
</protein>
<dbReference type="EMBL" id="VOQR01000001">
    <property type="protein sequence ID" value="TXC70195.1"/>
    <property type="molecule type" value="Genomic_DNA"/>
</dbReference>
<reference evidence="1 2" key="1">
    <citation type="journal article" date="2013" name="Antonie Van Leeuwenhoek">
        <title>Sphingomonas ginsenosidivorax sp. nov., with the ability to transform ginsenosides.</title>
        <authorList>
            <person name="Jin X.F."/>
            <person name="Kim J.K."/>
            <person name="Liu Q.M."/>
            <person name="Kang M.S."/>
            <person name="He D."/>
            <person name="Jin F.X."/>
            <person name="Kim S.C."/>
            <person name="Im W.T."/>
        </authorList>
    </citation>
    <scope>NUCLEOTIDE SEQUENCE [LARGE SCALE GENOMIC DNA]</scope>
    <source>
        <strain evidence="1 2">KHI67</strain>
    </source>
</reference>
<name>A0A5C6UDU3_9SPHN</name>
<keyword evidence="2" id="KW-1185">Reference proteome</keyword>
<comment type="caution">
    <text evidence="1">The sequence shown here is derived from an EMBL/GenBank/DDBJ whole genome shotgun (WGS) entry which is preliminary data.</text>
</comment>
<organism evidence="1 2">
    <name type="scientific">Sphingomonas ginsenosidivorax</name>
    <dbReference type="NCBI Taxonomy" id="862135"/>
    <lineage>
        <taxon>Bacteria</taxon>
        <taxon>Pseudomonadati</taxon>
        <taxon>Pseudomonadota</taxon>
        <taxon>Alphaproteobacteria</taxon>
        <taxon>Sphingomonadales</taxon>
        <taxon>Sphingomonadaceae</taxon>
        <taxon>Sphingomonas</taxon>
    </lineage>
</organism>
<dbReference type="RefSeq" id="WP_147080159.1">
    <property type="nucleotide sequence ID" value="NZ_VOQR01000001.1"/>
</dbReference>
<accession>A0A5C6UDU3</accession>
<evidence type="ECO:0000313" key="2">
    <source>
        <dbReference type="Proteomes" id="UP000321250"/>
    </source>
</evidence>